<feature type="compositionally biased region" description="Basic and acidic residues" evidence="1">
    <location>
        <begin position="152"/>
        <end position="164"/>
    </location>
</feature>
<name>A0A699HRK1_TANCI</name>
<gene>
    <name evidence="2" type="ORF">Tci_443760</name>
</gene>
<feature type="non-terminal residue" evidence="2">
    <location>
        <position position="1"/>
    </location>
</feature>
<reference evidence="2" key="1">
    <citation type="journal article" date="2019" name="Sci. Rep.">
        <title>Draft genome of Tanacetum cinerariifolium, the natural source of mosquito coil.</title>
        <authorList>
            <person name="Yamashiro T."/>
            <person name="Shiraishi A."/>
            <person name="Satake H."/>
            <person name="Nakayama K."/>
        </authorList>
    </citation>
    <scope>NUCLEOTIDE SEQUENCE</scope>
</reference>
<proteinExistence type="predicted"/>
<protein>
    <submittedName>
        <fullName evidence="2">Ran GTPase-activating protein 1</fullName>
    </submittedName>
</protein>
<comment type="caution">
    <text evidence="2">The sequence shown here is derived from an EMBL/GenBank/DDBJ whole genome shotgun (WGS) entry which is preliminary data.</text>
</comment>
<dbReference type="PANTHER" id="PTHR46761:SF2">
    <property type="entry name" value="RAN GTPASE-ACTIVATING PROTEIN 1"/>
    <property type="match status" value="1"/>
</dbReference>
<dbReference type="GO" id="GO:0005096">
    <property type="term" value="F:GTPase activator activity"/>
    <property type="evidence" value="ECO:0007669"/>
    <property type="project" value="InterPro"/>
</dbReference>
<dbReference type="SUPFAM" id="SSF52047">
    <property type="entry name" value="RNI-like"/>
    <property type="match status" value="1"/>
</dbReference>
<dbReference type="InterPro" id="IPR032675">
    <property type="entry name" value="LRR_dom_sf"/>
</dbReference>
<feature type="compositionally biased region" description="Acidic residues" evidence="1">
    <location>
        <begin position="126"/>
        <end position="151"/>
    </location>
</feature>
<dbReference type="AlphaFoldDB" id="A0A699HRK1"/>
<evidence type="ECO:0000313" key="2">
    <source>
        <dbReference type="EMBL" id="GEY71786.1"/>
    </source>
</evidence>
<dbReference type="EMBL" id="BKCJ010203071">
    <property type="protein sequence ID" value="GEY71786.1"/>
    <property type="molecule type" value="Genomic_DNA"/>
</dbReference>
<evidence type="ECO:0000256" key="1">
    <source>
        <dbReference type="SAM" id="MobiDB-lite"/>
    </source>
</evidence>
<feature type="region of interest" description="Disordered" evidence="1">
    <location>
        <begin position="122"/>
        <end position="164"/>
    </location>
</feature>
<dbReference type="SMART" id="SM00368">
    <property type="entry name" value="LRR_RI"/>
    <property type="match status" value="2"/>
</dbReference>
<organism evidence="2">
    <name type="scientific">Tanacetum cinerariifolium</name>
    <name type="common">Dalmatian daisy</name>
    <name type="synonym">Chrysanthemum cinerariifolium</name>
    <dbReference type="NCBI Taxonomy" id="118510"/>
    <lineage>
        <taxon>Eukaryota</taxon>
        <taxon>Viridiplantae</taxon>
        <taxon>Streptophyta</taxon>
        <taxon>Embryophyta</taxon>
        <taxon>Tracheophyta</taxon>
        <taxon>Spermatophyta</taxon>
        <taxon>Magnoliopsida</taxon>
        <taxon>eudicotyledons</taxon>
        <taxon>Gunneridae</taxon>
        <taxon>Pentapetalae</taxon>
        <taxon>asterids</taxon>
        <taxon>campanulids</taxon>
        <taxon>Asterales</taxon>
        <taxon>Asteraceae</taxon>
        <taxon>Asteroideae</taxon>
        <taxon>Anthemideae</taxon>
        <taxon>Anthemidinae</taxon>
        <taxon>Tanacetum</taxon>
    </lineage>
</organism>
<dbReference type="InterPro" id="IPR045203">
    <property type="entry name" value="RanGAP1/2"/>
</dbReference>
<dbReference type="Gene3D" id="3.80.10.10">
    <property type="entry name" value="Ribonuclease Inhibitor"/>
    <property type="match status" value="1"/>
</dbReference>
<sequence>QVAASILFSINRQLSEADLSDFVAGRPEAEVLEVMTIFSEPPLKHSDLRYLNLSNNALDEKGVRAFGQLLASQGNLEELYLMNDGCRGKKPGFKLLNINGNFLSDEGVDNVKQIFKNFPSVLGLMDENDPEGEDYDDEEEEDDRDDTEDELESKLKDLEIKQDE</sequence>
<accession>A0A699HRK1</accession>
<dbReference type="PANTHER" id="PTHR46761">
    <property type="entry name" value="RAN GTPASE-ACTIVATING PROTEIN 1"/>
    <property type="match status" value="1"/>
</dbReference>